<dbReference type="RefSeq" id="WP_191363096.1">
    <property type="nucleotide sequence ID" value="NZ_JAKNHQ010000001.1"/>
</dbReference>
<protein>
    <recommendedName>
        <fullName evidence="3">Class I SAM-dependent methyltransferase</fullName>
    </recommendedName>
</protein>
<dbReference type="Gene3D" id="3.40.50.150">
    <property type="entry name" value="Vaccinia Virus protein VP39"/>
    <property type="match status" value="1"/>
</dbReference>
<organism evidence="1 2">
    <name type="scientific">Anaeromassilibacillus senegalensis</name>
    <dbReference type="NCBI Taxonomy" id="1673717"/>
    <lineage>
        <taxon>Bacteria</taxon>
        <taxon>Bacillati</taxon>
        <taxon>Bacillota</taxon>
        <taxon>Clostridia</taxon>
        <taxon>Eubacteriales</taxon>
        <taxon>Acutalibacteraceae</taxon>
        <taxon>Anaeromassilibacillus</taxon>
    </lineage>
</organism>
<proteinExistence type="predicted"/>
<dbReference type="Proteomes" id="UP001298681">
    <property type="component" value="Unassembled WGS sequence"/>
</dbReference>
<evidence type="ECO:0000313" key="1">
    <source>
        <dbReference type="EMBL" id="MCG4609553.1"/>
    </source>
</evidence>
<accession>A0ABS9MFH3</accession>
<keyword evidence="2" id="KW-1185">Reference proteome</keyword>
<dbReference type="InterPro" id="IPR029063">
    <property type="entry name" value="SAM-dependent_MTases_sf"/>
</dbReference>
<evidence type="ECO:0000313" key="2">
    <source>
        <dbReference type="Proteomes" id="UP001298681"/>
    </source>
</evidence>
<name>A0ABS9MFH3_9FIRM</name>
<dbReference type="SUPFAM" id="SSF53335">
    <property type="entry name" value="S-adenosyl-L-methionine-dependent methyltransferases"/>
    <property type="match status" value="1"/>
</dbReference>
<dbReference type="EMBL" id="JAKNHQ010000001">
    <property type="protein sequence ID" value="MCG4609553.1"/>
    <property type="molecule type" value="Genomic_DNA"/>
</dbReference>
<comment type="caution">
    <text evidence="1">The sequence shown here is derived from an EMBL/GenBank/DDBJ whole genome shotgun (WGS) entry which is preliminary data.</text>
</comment>
<sequence length="288" mass="33757">MSFIIDKLRKIFPPSIHSFNLEMDRVLRAIEEERQSIVSLSQKIDDQNHLISNELKNISLQTSQIKKQTSEAVWAHIFHDTIVESTWLKDKTFSPGRWAVGYPYLYVMYRILNEVHPKRILELGLGQSTKMIAQYATSFDDVKHVVVENDKSWIDFMLKSFQLSERSSIVQLDLEMATYKEDKAIRVYKNFKEQFVHSKFDFILIDGPIGSDMQQYSRIDILNILPGCIGEDFVIMMDDCERTAENQTTLEIERCLKRYSIPYKRGRYVGQKEFVLILSKNLEFITSM</sequence>
<reference evidence="1 2" key="1">
    <citation type="submission" date="2022-01" db="EMBL/GenBank/DDBJ databases">
        <title>Collection of gut derived symbiotic bacterial strains cultured from healthy donors.</title>
        <authorList>
            <person name="Lin H."/>
            <person name="Kohout C."/>
            <person name="Waligurski E."/>
            <person name="Pamer E.G."/>
        </authorList>
    </citation>
    <scope>NUCLEOTIDE SEQUENCE [LARGE SCALE GENOMIC DNA]</scope>
    <source>
        <strain evidence="1 2">DFI.7.58</strain>
    </source>
</reference>
<evidence type="ECO:0008006" key="3">
    <source>
        <dbReference type="Google" id="ProtNLM"/>
    </source>
</evidence>
<gene>
    <name evidence="1" type="ORF">L0P57_01160</name>
</gene>